<evidence type="ECO:0000313" key="2">
    <source>
        <dbReference type="Proteomes" id="UP000032749"/>
    </source>
</evidence>
<evidence type="ECO:0000313" key="1">
    <source>
        <dbReference type="EMBL" id="CCK78056.1"/>
    </source>
</evidence>
<dbReference type="HOGENOM" id="CLU_1081143_0_0_6"/>
<protein>
    <recommendedName>
        <fullName evidence="3">DUF2971 domain-containing protein</fullName>
    </recommendedName>
</protein>
<reference evidence="1 2" key="1">
    <citation type="journal article" date="2013" name="Nat. Commun.">
        <title>Genome sequence and functional genomic analysis of the oil-degrading bacterium Oleispira antarctica.</title>
        <authorList>
            <person name="Kube M."/>
            <person name="Chernikova T.N."/>
            <person name="Al-Ramahi Y."/>
            <person name="Beloqui A."/>
            <person name="Lopez-Cortez N."/>
            <person name="Guazzaroni M.E."/>
            <person name="Heipieper H.J."/>
            <person name="Klages S."/>
            <person name="Kotsyurbenko O.R."/>
            <person name="Langer I."/>
            <person name="Nechitaylo T.Y."/>
            <person name="Lunsdorf H."/>
            <person name="Fernandez M."/>
            <person name="Juarez S."/>
            <person name="Ciordia S."/>
            <person name="Singer A."/>
            <person name="Kagan O."/>
            <person name="Egorova O."/>
            <person name="Petit P.A."/>
            <person name="Stogios P."/>
            <person name="Kim Y."/>
            <person name="Tchigvintsev A."/>
            <person name="Flick R."/>
            <person name="Denaro R."/>
            <person name="Genovese M."/>
            <person name="Albar J.P."/>
            <person name="Reva O.N."/>
            <person name="Martinez-Gomariz M."/>
            <person name="Tran H."/>
            <person name="Ferrer M."/>
            <person name="Savchenko A."/>
            <person name="Yakunin A.F."/>
            <person name="Yakimov M.M."/>
            <person name="Golyshina O.V."/>
            <person name="Reinhardt R."/>
            <person name="Golyshin P.N."/>
        </authorList>
    </citation>
    <scope>NUCLEOTIDE SEQUENCE [LARGE SCALE GENOMIC DNA]</scope>
</reference>
<keyword evidence="2" id="KW-1185">Reference proteome</keyword>
<organism evidence="1 2">
    <name type="scientific">Oleispira antarctica RB-8</name>
    <dbReference type="NCBI Taxonomy" id="698738"/>
    <lineage>
        <taxon>Bacteria</taxon>
        <taxon>Pseudomonadati</taxon>
        <taxon>Pseudomonadota</taxon>
        <taxon>Gammaproteobacteria</taxon>
        <taxon>Oceanospirillales</taxon>
        <taxon>Oceanospirillaceae</taxon>
        <taxon>Oleispira</taxon>
    </lineage>
</organism>
<accession>R4YS71</accession>
<dbReference type="EMBL" id="FO203512">
    <property type="protein sequence ID" value="CCK78056.1"/>
    <property type="molecule type" value="Genomic_DNA"/>
</dbReference>
<gene>
    <name evidence="1" type="ORF">OLEAN_C38800</name>
</gene>
<evidence type="ECO:0008006" key="3">
    <source>
        <dbReference type="Google" id="ProtNLM"/>
    </source>
</evidence>
<dbReference type="AlphaFoldDB" id="R4YS71"/>
<proteinExistence type="predicted"/>
<sequence>MKRGLLPLLTPAQLPEPWLQSGCAYLVNESIKVSAQDYRRFLQQQYQNLPPSLKEMMNFDYFEQQSEAKRPEIEQSLIAQQQQAEAVKPFCAEGLQDWRILSMFEHWQDMQLWQSMAAEGQGLIVEFDLAQSGFQTQTYNDQAQHLREVQQVTSWLPEDDLYYLFNRPQESRLNQHEWRLVRKLAAADRKIEVQGAERAMYRLPTKAVKRVILGYRCSSEYCQQVKQYLSQDINYRHTECLQAQLDPKTLCLQTVVI</sequence>
<dbReference type="STRING" id="698738.OLEAN_C38800"/>
<dbReference type="KEGG" id="oai:OLEAN_C38800"/>
<name>R4YS71_OLEAN</name>
<dbReference type="Proteomes" id="UP000032749">
    <property type="component" value="Chromosome"/>
</dbReference>